<dbReference type="EMBL" id="CADCVH010000118">
    <property type="protein sequence ID" value="CAA9478206.1"/>
    <property type="molecule type" value="Genomic_DNA"/>
</dbReference>
<gene>
    <name evidence="1" type="ORF">AVDCRST_MAG02-4643</name>
</gene>
<evidence type="ECO:0000313" key="1">
    <source>
        <dbReference type="EMBL" id="CAA9478206.1"/>
    </source>
</evidence>
<feature type="non-terminal residue" evidence="1">
    <location>
        <position position="1"/>
    </location>
</feature>
<organism evidence="1">
    <name type="scientific">uncultured Rubrobacteraceae bacterium</name>
    <dbReference type="NCBI Taxonomy" id="349277"/>
    <lineage>
        <taxon>Bacteria</taxon>
        <taxon>Bacillati</taxon>
        <taxon>Actinomycetota</taxon>
        <taxon>Rubrobacteria</taxon>
        <taxon>Rubrobacterales</taxon>
        <taxon>Rubrobacteraceae</taxon>
        <taxon>environmental samples</taxon>
    </lineage>
</organism>
<sequence length="29" mass="3152">ETVLAALSRLRGDFLRPDDAGLPARATRL</sequence>
<dbReference type="AlphaFoldDB" id="A0A6J4RUT4"/>
<feature type="non-terminal residue" evidence="1">
    <location>
        <position position="29"/>
    </location>
</feature>
<protein>
    <submittedName>
        <fullName evidence="1">Uncharacterized protein</fullName>
    </submittedName>
</protein>
<proteinExistence type="predicted"/>
<name>A0A6J4RUT4_9ACTN</name>
<reference evidence="1" key="1">
    <citation type="submission" date="2020-02" db="EMBL/GenBank/DDBJ databases">
        <authorList>
            <person name="Meier V. D."/>
        </authorList>
    </citation>
    <scope>NUCLEOTIDE SEQUENCE</scope>
    <source>
        <strain evidence="1">AVDCRST_MAG02</strain>
    </source>
</reference>
<accession>A0A6J4RUT4</accession>